<dbReference type="GO" id="GO:0035612">
    <property type="term" value="F:AP-2 adaptor complex binding"/>
    <property type="evidence" value="ECO:0007669"/>
    <property type="project" value="Ensembl"/>
</dbReference>
<dbReference type="GO" id="GO:0000902">
    <property type="term" value="P:cell morphogenesis"/>
    <property type="evidence" value="ECO:0007669"/>
    <property type="project" value="Ensembl"/>
</dbReference>
<dbReference type="Ensembl" id="ENSPTXT00000006945.1">
    <property type="protein sequence ID" value="ENSPTXP00000006722.1"/>
    <property type="gene ID" value="ENSPTXG00000004916.1"/>
</dbReference>
<dbReference type="GeneTree" id="ENSGT00390000010091"/>
<feature type="region of interest" description="Disordered" evidence="8">
    <location>
        <begin position="345"/>
        <end position="371"/>
    </location>
</feature>
<dbReference type="GO" id="GO:0009749">
    <property type="term" value="P:response to glucose"/>
    <property type="evidence" value="ECO:0007669"/>
    <property type="project" value="Ensembl"/>
</dbReference>
<dbReference type="GO" id="GO:0003725">
    <property type="term" value="F:double-stranded RNA binding"/>
    <property type="evidence" value="ECO:0007669"/>
    <property type="project" value="Ensembl"/>
</dbReference>
<reference evidence="11" key="1">
    <citation type="submission" date="2025-08" db="UniProtKB">
        <authorList>
            <consortium name="Ensembl"/>
        </authorList>
    </citation>
    <scope>IDENTIFICATION</scope>
</reference>
<dbReference type="PANTHER" id="PTHR12185:SF16">
    <property type="entry name" value="SID1 TRANSMEMBRANE FAMILY MEMBER 2"/>
    <property type="match status" value="1"/>
</dbReference>
<feature type="signal peptide" evidence="10">
    <location>
        <begin position="1"/>
        <end position="21"/>
    </location>
</feature>
<dbReference type="GO" id="GO:0051033">
    <property type="term" value="F:RNA transmembrane transporter activity"/>
    <property type="evidence" value="ECO:0007669"/>
    <property type="project" value="TreeGrafter"/>
</dbReference>
<evidence type="ECO:0000256" key="4">
    <source>
        <dbReference type="ARBA" id="ARBA00022729"/>
    </source>
</evidence>
<dbReference type="AlphaFoldDB" id="A0A670YBB3"/>
<evidence type="ECO:0000256" key="3">
    <source>
        <dbReference type="ARBA" id="ARBA00022692"/>
    </source>
</evidence>
<protein>
    <submittedName>
        <fullName evidence="11">SID1 transmembrane family member 2</fullName>
    </submittedName>
</protein>
<evidence type="ECO:0000256" key="1">
    <source>
        <dbReference type="ARBA" id="ARBA00004141"/>
    </source>
</evidence>
<dbReference type="OMA" id="SETIYPC"/>
<dbReference type="GO" id="GO:0044342">
    <property type="term" value="P:type B pancreatic cell proliferation"/>
    <property type="evidence" value="ECO:0007669"/>
    <property type="project" value="Ensembl"/>
</dbReference>
<proteinExistence type="inferred from homology"/>
<comment type="similarity">
    <text evidence="2">Belongs to the SID1 family.</text>
</comment>
<comment type="subcellular location">
    <subcellularLocation>
        <location evidence="1">Membrane</location>
        <topology evidence="1">Multi-pass membrane protein</topology>
    </subcellularLocation>
</comment>
<organism evidence="11 12">
    <name type="scientific">Pseudonaja textilis</name>
    <name type="common">Eastern brown snake</name>
    <dbReference type="NCBI Taxonomy" id="8673"/>
    <lineage>
        <taxon>Eukaryota</taxon>
        <taxon>Metazoa</taxon>
        <taxon>Chordata</taxon>
        <taxon>Craniata</taxon>
        <taxon>Vertebrata</taxon>
        <taxon>Euteleostomi</taxon>
        <taxon>Lepidosauria</taxon>
        <taxon>Squamata</taxon>
        <taxon>Bifurcata</taxon>
        <taxon>Unidentata</taxon>
        <taxon>Episquamata</taxon>
        <taxon>Toxicofera</taxon>
        <taxon>Serpentes</taxon>
        <taxon>Colubroidea</taxon>
        <taxon>Elapidae</taxon>
        <taxon>Hydrophiinae</taxon>
        <taxon>Pseudonaja</taxon>
    </lineage>
</organism>
<evidence type="ECO:0000256" key="10">
    <source>
        <dbReference type="SAM" id="SignalP"/>
    </source>
</evidence>
<dbReference type="GO" id="GO:0005765">
    <property type="term" value="C:lysosomal membrane"/>
    <property type="evidence" value="ECO:0007669"/>
    <property type="project" value="Ensembl"/>
</dbReference>
<dbReference type="GO" id="GO:0061178">
    <property type="term" value="P:regulation of insulin secretion involved in cellular response to glucose stimulus"/>
    <property type="evidence" value="ECO:0007669"/>
    <property type="project" value="Ensembl"/>
</dbReference>
<gene>
    <name evidence="11" type="primary">SIDT2</name>
</gene>
<feature type="chain" id="PRO_5025629643" evidence="10">
    <location>
        <begin position="22"/>
        <end position="447"/>
    </location>
</feature>
<name>A0A670YBB3_PSETE</name>
<evidence type="ECO:0000313" key="12">
    <source>
        <dbReference type="Proteomes" id="UP000472273"/>
    </source>
</evidence>
<dbReference type="GO" id="GO:0005886">
    <property type="term" value="C:plasma membrane"/>
    <property type="evidence" value="ECO:0007669"/>
    <property type="project" value="Ensembl"/>
</dbReference>
<keyword evidence="3 9" id="KW-0812">Transmembrane</keyword>
<keyword evidence="5 9" id="KW-1133">Transmembrane helix</keyword>
<dbReference type="GO" id="GO:0003323">
    <property type="term" value="P:type B pancreatic cell development"/>
    <property type="evidence" value="ECO:0007669"/>
    <property type="project" value="Ensembl"/>
</dbReference>
<evidence type="ECO:0000256" key="6">
    <source>
        <dbReference type="ARBA" id="ARBA00023136"/>
    </source>
</evidence>
<evidence type="ECO:0000256" key="2">
    <source>
        <dbReference type="ARBA" id="ARBA00006618"/>
    </source>
</evidence>
<dbReference type="InterPro" id="IPR025958">
    <property type="entry name" value="SID1_TM_fam"/>
</dbReference>
<feature type="transmembrane region" description="Helical" evidence="9">
    <location>
        <begin position="296"/>
        <end position="317"/>
    </location>
</feature>
<dbReference type="GO" id="GO:0042593">
    <property type="term" value="P:glucose homeostasis"/>
    <property type="evidence" value="ECO:0007669"/>
    <property type="project" value="Ensembl"/>
</dbReference>
<evidence type="ECO:0000256" key="7">
    <source>
        <dbReference type="ARBA" id="ARBA00023180"/>
    </source>
</evidence>
<keyword evidence="7" id="KW-0325">Glycoprotein</keyword>
<accession>A0A670YBB3</accession>
<keyword evidence="4 10" id="KW-0732">Signal</keyword>
<dbReference type="Proteomes" id="UP000472273">
    <property type="component" value="Unplaced"/>
</dbReference>
<evidence type="ECO:0000313" key="11">
    <source>
        <dbReference type="Ensembl" id="ENSPTXP00000006722.1"/>
    </source>
</evidence>
<dbReference type="GO" id="GO:0035650">
    <property type="term" value="F:AP-1 adaptor complex binding"/>
    <property type="evidence" value="ECO:0007669"/>
    <property type="project" value="Ensembl"/>
</dbReference>
<sequence>MLRAPLLLPLLPLLLPAGAAAGPAEKRVVQKEAAFEQLYGDAVNEQLLNIYAFNHSVSRNRTEGVRVSVNVLSEQKERPVLFVVRQKEAVVSFQVPLILRGLFQRKYRYQDVSRTLCQPPTKSEVETQFFFVDVSTLSATNASYQLRVSRVENFVLRTGEPFTFNATAAQPQYFKYEFPEGVDSAIIKVTSSTAFPCSVISVQDILCPVYDLDNNVAFIGTYQTMTKKAAITVQKKDFPSHSFYVVVVVKTEDEACGGPLHYYPFSKDEPVDQGNRQKTLNVVVTPAVSSEAYVDGILFCLGVFLSFYILTVLIACWENWRRQKRRQRQLQFLSAVDTPCSDGGVRGRRGGGRLRPGGGLSSCPSSARGGSCRPFAESRWGVARVPAEAQLGSDSCRDQPSVAGAPVLNQPHGQLHNSWWVRTTCRKCGPRAARTQLLVVHVTGWHA</sequence>
<evidence type="ECO:0000256" key="5">
    <source>
        <dbReference type="ARBA" id="ARBA00022989"/>
    </source>
</evidence>
<keyword evidence="6 9" id="KW-0472">Membrane</keyword>
<dbReference type="Pfam" id="PF13965">
    <property type="entry name" value="SID-1_RNA_chan"/>
    <property type="match status" value="1"/>
</dbReference>
<dbReference type="PANTHER" id="PTHR12185">
    <property type="entry name" value="SID1 TRANSMEMBRANE FAMILY MEMEBER"/>
    <property type="match status" value="1"/>
</dbReference>
<reference evidence="11" key="2">
    <citation type="submission" date="2025-09" db="UniProtKB">
        <authorList>
            <consortium name="Ensembl"/>
        </authorList>
    </citation>
    <scope>IDENTIFICATION</scope>
</reference>
<evidence type="ECO:0000256" key="8">
    <source>
        <dbReference type="SAM" id="MobiDB-lite"/>
    </source>
</evidence>
<dbReference type="GO" id="GO:0006401">
    <property type="term" value="P:RNA catabolic process"/>
    <property type="evidence" value="ECO:0007669"/>
    <property type="project" value="Ensembl"/>
</dbReference>
<evidence type="ECO:0000256" key="9">
    <source>
        <dbReference type="SAM" id="Phobius"/>
    </source>
</evidence>
<keyword evidence="12" id="KW-1185">Reference proteome</keyword>